<evidence type="ECO:0000256" key="1">
    <source>
        <dbReference type="ARBA" id="ARBA00010638"/>
    </source>
</evidence>
<evidence type="ECO:0000256" key="2">
    <source>
        <dbReference type="ARBA" id="ARBA00022741"/>
    </source>
</evidence>
<keyword evidence="7" id="KW-1185">Reference proteome</keyword>
<comment type="cofactor">
    <cofactor evidence="5">
        <name>Mg(2+)</name>
        <dbReference type="ChEBI" id="CHEBI:18420"/>
    </cofactor>
</comment>
<keyword evidence="5" id="KW-0460">Magnesium</keyword>
<dbReference type="GO" id="GO:0009396">
    <property type="term" value="P:folic acid-containing compound biosynthetic process"/>
    <property type="evidence" value="ECO:0007669"/>
    <property type="project" value="TreeGrafter"/>
</dbReference>
<dbReference type="Pfam" id="PF01812">
    <property type="entry name" value="5-FTHF_cyc-lig"/>
    <property type="match status" value="1"/>
</dbReference>
<dbReference type="NCBIfam" id="TIGR02727">
    <property type="entry name" value="MTHFS_bact"/>
    <property type="match status" value="1"/>
</dbReference>
<evidence type="ECO:0000256" key="3">
    <source>
        <dbReference type="ARBA" id="ARBA00022840"/>
    </source>
</evidence>
<accession>A0A2S9H2I7</accession>
<keyword evidence="6" id="KW-0436">Ligase</keyword>
<keyword evidence="2 4" id="KW-0547">Nucleotide-binding</keyword>
<comment type="caution">
    <text evidence="6">The sequence shown here is derived from an EMBL/GenBank/DDBJ whole genome shotgun (WGS) entry which is preliminary data.</text>
</comment>
<gene>
    <name evidence="6" type="ORF">S2091_0815</name>
</gene>
<dbReference type="PANTHER" id="PTHR23407">
    <property type="entry name" value="ATPASE INHIBITOR/5-FORMYLTETRAHYDROFOLATE CYCLO-LIGASE"/>
    <property type="match status" value="1"/>
</dbReference>
<dbReference type="PIRSF" id="PIRSF006806">
    <property type="entry name" value="FTHF_cligase"/>
    <property type="match status" value="1"/>
</dbReference>
<comment type="catalytic activity">
    <reaction evidence="5">
        <text>(6S)-5-formyl-5,6,7,8-tetrahydrofolate + ATP = (6R)-5,10-methenyltetrahydrofolate + ADP + phosphate</text>
        <dbReference type="Rhea" id="RHEA:10488"/>
        <dbReference type="ChEBI" id="CHEBI:30616"/>
        <dbReference type="ChEBI" id="CHEBI:43474"/>
        <dbReference type="ChEBI" id="CHEBI:57455"/>
        <dbReference type="ChEBI" id="CHEBI:57457"/>
        <dbReference type="ChEBI" id="CHEBI:456216"/>
        <dbReference type="EC" id="6.3.3.2"/>
    </reaction>
</comment>
<dbReference type="PANTHER" id="PTHR23407:SF1">
    <property type="entry name" value="5-FORMYLTETRAHYDROFOLATE CYCLO-LIGASE"/>
    <property type="match status" value="1"/>
</dbReference>
<dbReference type="RefSeq" id="WP_165794903.1">
    <property type="nucleotide sequence ID" value="NZ_PUGF01000003.1"/>
</dbReference>
<dbReference type="EC" id="6.3.3.2" evidence="5"/>
<feature type="binding site" evidence="4">
    <location>
        <position position="59"/>
    </location>
    <ligand>
        <name>substrate</name>
    </ligand>
</feature>
<evidence type="ECO:0000256" key="5">
    <source>
        <dbReference type="RuleBase" id="RU361279"/>
    </source>
</evidence>
<evidence type="ECO:0000256" key="4">
    <source>
        <dbReference type="PIRSR" id="PIRSR006806-1"/>
    </source>
</evidence>
<dbReference type="InterPro" id="IPR037171">
    <property type="entry name" value="NagB/RpiA_transferase-like"/>
</dbReference>
<dbReference type="GO" id="GO:0005524">
    <property type="term" value="F:ATP binding"/>
    <property type="evidence" value="ECO:0007669"/>
    <property type="project" value="UniProtKB-KW"/>
</dbReference>
<dbReference type="GO" id="GO:0046872">
    <property type="term" value="F:metal ion binding"/>
    <property type="evidence" value="ECO:0007669"/>
    <property type="project" value="UniProtKB-KW"/>
</dbReference>
<keyword evidence="5" id="KW-0479">Metal-binding</keyword>
<dbReference type="AlphaFoldDB" id="A0A2S9H2I7"/>
<dbReference type="InterPro" id="IPR002698">
    <property type="entry name" value="FTHF_cligase"/>
</dbReference>
<evidence type="ECO:0000313" key="7">
    <source>
        <dbReference type="Proteomes" id="UP000237839"/>
    </source>
</evidence>
<dbReference type="EMBL" id="PUGF01000003">
    <property type="protein sequence ID" value="PRC94194.1"/>
    <property type="molecule type" value="Genomic_DNA"/>
</dbReference>
<protein>
    <recommendedName>
        <fullName evidence="5">5-formyltetrahydrofolate cyclo-ligase</fullName>
        <ecNumber evidence="5">6.3.3.2</ecNumber>
    </recommendedName>
</protein>
<name>A0A2S9H2I7_9BURK</name>
<feature type="binding site" evidence="4">
    <location>
        <begin position="134"/>
        <end position="142"/>
    </location>
    <ligand>
        <name>ATP</name>
        <dbReference type="ChEBI" id="CHEBI:30616"/>
    </ligand>
</feature>
<sequence>MKIKNMNRTAQRAALIAARRSIGVQLRNKWDMQIAEQVFAWCKAHSIKTAGIYSPIQAEPCLFGVYPLLTDLGVKLALPSAPVKDHALTFSEWVPGDELMKDRYGVLVPLETAPVVQPEVLFIPCVGFTADGYRLGYGGGFYDRTLAAKPKPKAIGIAYRISLCELEIMPHDIAMDSMITDY</sequence>
<proteinExistence type="inferred from homology"/>
<dbReference type="InterPro" id="IPR024185">
    <property type="entry name" value="FTHF_cligase-like_sf"/>
</dbReference>
<dbReference type="SUPFAM" id="SSF100950">
    <property type="entry name" value="NagB/RpiA/CoA transferase-like"/>
    <property type="match status" value="1"/>
</dbReference>
<comment type="similarity">
    <text evidence="1 5">Belongs to the 5-formyltetrahydrofolate cyclo-ligase family.</text>
</comment>
<organism evidence="6 7">
    <name type="scientific">Solimicrobium silvestre</name>
    <dbReference type="NCBI Taxonomy" id="2099400"/>
    <lineage>
        <taxon>Bacteria</taxon>
        <taxon>Pseudomonadati</taxon>
        <taxon>Pseudomonadota</taxon>
        <taxon>Betaproteobacteria</taxon>
        <taxon>Burkholderiales</taxon>
        <taxon>Oxalobacteraceae</taxon>
        <taxon>Solimicrobium</taxon>
    </lineage>
</organism>
<reference evidence="6 7" key="1">
    <citation type="submission" date="2018-02" db="EMBL/GenBank/DDBJ databases">
        <title>Solimicrobium silvestre gen. nov., sp. nov., isolated from alpine forest soil.</title>
        <authorList>
            <person name="Margesin R."/>
            <person name="Albuquerque L."/>
            <person name="Zhang D.-C."/>
            <person name="Froufe H.J.C."/>
            <person name="Severino R."/>
            <person name="Roxo I."/>
            <person name="Egas C."/>
            <person name="Da Costa M.S."/>
        </authorList>
    </citation>
    <scope>NUCLEOTIDE SEQUENCE [LARGE SCALE GENOMIC DNA]</scope>
    <source>
        <strain evidence="6 7">S20-91</strain>
    </source>
</reference>
<dbReference type="Gene3D" id="3.40.50.10420">
    <property type="entry name" value="NagB/RpiA/CoA transferase-like"/>
    <property type="match status" value="1"/>
</dbReference>
<keyword evidence="3 4" id="KW-0067">ATP-binding</keyword>
<evidence type="ECO:0000313" key="6">
    <source>
        <dbReference type="EMBL" id="PRC94194.1"/>
    </source>
</evidence>
<dbReference type="Proteomes" id="UP000237839">
    <property type="component" value="Unassembled WGS sequence"/>
</dbReference>
<dbReference type="GO" id="GO:0035999">
    <property type="term" value="P:tetrahydrofolate interconversion"/>
    <property type="evidence" value="ECO:0007669"/>
    <property type="project" value="TreeGrafter"/>
</dbReference>
<dbReference type="GO" id="GO:0030272">
    <property type="term" value="F:5-formyltetrahydrofolate cyclo-ligase activity"/>
    <property type="evidence" value="ECO:0007669"/>
    <property type="project" value="UniProtKB-EC"/>
</dbReference>